<dbReference type="AlphaFoldDB" id="A0A0F9DE12"/>
<evidence type="ECO:0000313" key="1">
    <source>
        <dbReference type="EMBL" id="KKL10218.1"/>
    </source>
</evidence>
<reference evidence="1" key="1">
    <citation type="journal article" date="2015" name="Nature">
        <title>Complex archaea that bridge the gap between prokaryotes and eukaryotes.</title>
        <authorList>
            <person name="Spang A."/>
            <person name="Saw J.H."/>
            <person name="Jorgensen S.L."/>
            <person name="Zaremba-Niedzwiedzka K."/>
            <person name="Martijn J."/>
            <person name="Lind A.E."/>
            <person name="van Eijk R."/>
            <person name="Schleper C."/>
            <person name="Guy L."/>
            <person name="Ettema T.J."/>
        </authorList>
    </citation>
    <scope>NUCLEOTIDE SEQUENCE</scope>
</reference>
<dbReference type="EMBL" id="LAZR01042151">
    <property type="protein sequence ID" value="KKL10218.1"/>
    <property type="molecule type" value="Genomic_DNA"/>
</dbReference>
<proteinExistence type="predicted"/>
<gene>
    <name evidence="1" type="ORF">LCGC14_2558060</name>
</gene>
<comment type="caution">
    <text evidence="1">The sequence shown here is derived from an EMBL/GenBank/DDBJ whole genome shotgun (WGS) entry which is preliminary data.</text>
</comment>
<sequence>MLTKMVDSKQVRLTRKEEAEVRAEWAEADKIRKKDSYRELRLKVYPQVGDQLDSIFKIVKLLKRQEVDVGADGQEWLDQLQAVKDKYPKI</sequence>
<protein>
    <submittedName>
        <fullName evidence="1">Uncharacterized protein</fullName>
    </submittedName>
</protein>
<accession>A0A0F9DE12</accession>
<name>A0A0F9DE12_9ZZZZ</name>
<organism evidence="1">
    <name type="scientific">marine sediment metagenome</name>
    <dbReference type="NCBI Taxonomy" id="412755"/>
    <lineage>
        <taxon>unclassified sequences</taxon>
        <taxon>metagenomes</taxon>
        <taxon>ecological metagenomes</taxon>
    </lineage>
</organism>